<accession>A0A7T0BXN2</accession>
<protein>
    <submittedName>
        <fullName evidence="1">HEAT repeat domain-containing protein</fullName>
    </submittedName>
</protein>
<dbReference type="EMBL" id="CP048685">
    <property type="protein sequence ID" value="QPJ62392.1"/>
    <property type="molecule type" value="Genomic_DNA"/>
</dbReference>
<evidence type="ECO:0000313" key="1">
    <source>
        <dbReference type="EMBL" id="QPJ62392.1"/>
    </source>
</evidence>
<dbReference type="AlphaFoldDB" id="A0A7T0BXN2"/>
<dbReference type="KEGG" id="nli:G3M70_11135"/>
<organism evidence="1 2">
    <name type="scientific">Candidatus Nitronauta litoralis</name>
    <dbReference type="NCBI Taxonomy" id="2705533"/>
    <lineage>
        <taxon>Bacteria</taxon>
        <taxon>Pseudomonadati</taxon>
        <taxon>Nitrospinota/Tectimicrobiota group</taxon>
        <taxon>Nitrospinota</taxon>
        <taxon>Nitrospinia</taxon>
        <taxon>Nitrospinales</taxon>
        <taxon>Nitrospinaceae</taxon>
        <taxon>Candidatus Nitronauta</taxon>
    </lineage>
</organism>
<proteinExistence type="predicted"/>
<gene>
    <name evidence="1" type="ORF">G3M70_11135</name>
</gene>
<reference evidence="1 2" key="1">
    <citation type="submission" date="2020-02" db="EMBL/GenBank/DDBJ databases">
        <title>Genomic and physiological characterization of two novel Nitrospinaceae genera.</title>
        <authorList>
            <person name="Mueller A.J."/>
            <person name="Jung M.-Y."/>
            <person name="Strachan C.R."/>
            <person name="Herbold C.W."/>
            <person name="Kirkegaard R.H."/>
            <person name="Daims H."/>
        </authorList>
    </citation>
    <scope>NUCLEOTIDE SEQUENCE [LARGE SCALE GENOMIC DNA]</scope>
    <source>
        <strain evidence="1">EB</strain>
    </source>
</reference>
<evidence type="ECO:0000313" key="2">
    <source>
        <dbReference type="Proteomes" id="UP000594688"/>
    </source>
</evidence>
<sequence length="176" mass="19706">MNRTELVQTLANFFAPLGPFVSAEERETQWLGWLKTLQEETVPSLLDLLINPPQADDYEPASWQEFEFEVTEALTAICLRNPQHWLEVLGPQLTNPSARPGIIEVIGGLGLAEGLSWLKPLIDKTDMTTDEWVRLACSLGMIGGPEARSLLKQMETLPEIPADEVLKEIKIAMDYC</sequence>
<name>A0A7T0BXN2_9BACT</name>
<dbReference type="Proteomes" id="UP000594688">
    <property type="component" value="Chromosome"/>
</dbReference>